<gene>
    <name evidence="1" type="ORF">NCCP691_38880</name>
</gene>
<dbReference type="Proteomes" id="UP000887222">
    <property type="component" value="Unassembled WGS sequence"/>
</dbReference>
<keyword evidence="2" id="KW-1185">Reference proteome</keyword>
<name>A0ABQ4Q9Z4_9BURK</name>
<sequence>MQRVHGHAVFGAAVGEQELVEFLEFLVGEGVVEMHGEVGLKVEDRYCKPQDLRVRTEKKARLERASMRRH</sequence>
<organism evidence="1 2">
    <name type="scientific">Noviherbaspirillum aridicola</name>
    <dbReference type="NCBI Taxonomy" id="2849687"/>
    <lineage>
        <taxon>Bacteria</taxon>
        <taxon>Pseudomonadati</taxon>
        <taxon>Pseudomonadota</taxon>
        <taxon>Betaproteobacteria</taxon>
        <taxon>Burkholderiales</taxon>
        <taxon>Oxalobacteraceae</taxon>
        <taxon>Noviherbaspirillum</taxon>
    </lineage>
</organism>
<dbReference type="EMBL" id="BPMK01000021">
    <property type="protein sequence ID" value="GIZ53874.1"/>
    <property type="molecule type" value="Genomic_DNA"/>
</dbReference>
<comment type="caution">
    <text evidence="1">The sequence shown here is derived from an EMBL/GenBank/DDBJ whole genome shotgun (WGS) entry which is preliminary data.</text>
</comment>
<proteinExistence type="predicted"/>
<evidence type="ECO:0000313" key="1">
    <source>
        <dbReference type="EMBL" id="GIZ53874.1"/>
    </source>
</evidence>
<protein>
    <submittedName>
        <fullName evidence="1">Uncharacterized protein</fullName>
    </submittedName>
</protein>
<reference evidence="1 2" key="1">
    <citation type="journal article" date="2022" name="Int. J. Syst. Evol. Microbiol.">
        <title>Noviherbaspirillum aridicola sp. nov., isolated from an arid soil in Pakistan.</title>
        <authorList>
            <person name="Khan I.U."/>
            <person name="Saqib M."/>
            <person name="Amin A."/>
            <person name="Hussain F."/>
            <person name="Li L."/>
            <person name="Liu Y.H."/>
            <person name="Fang B.Z."/>
            <person name="Ahmed I."/>
            <person name="Li W.J."/>
        </authorList>
    </citation>
    <scope>NUCLEOTIDE SEQUENCE [LARGE SCALE GENOMIC DNA]</scope>
    <source>
        <strain evidence="1 2">NCCP-691</strain>
    </source>
</reference>
<accession>A0ABQ4Q9Z4</accession>
<evidence type="ECO:0000313" key="2">
    <source>
        <dbReference type="Proteomes" id="UP000887222"/>
    </source>
</evidence>